<dbReference type="PANTHER" id="PTHR35801:SF1">
    <property type="entry name" value="PHOSPHOSERINE PHOSPHATASE RSBX"/>
    <property type="match status" value="1"/>
</dbReference>
<dbReference type="SUPFAM" id="SSF81606">
    <property type="entry name" value="PP2C-like"/>
    <property type="match status" value="1"/>
</dbReference>
<reference evidence="3 5" key="2">
    <citation type="submission" date="2016-10" db="EMBL/GenBank/DDBJ databases">
        <authorList>
            <person name="de Groot N.N."/>
        </authorList>
    </citation>
    <scope>NUCLEOTIDE SEQUENCE [LARGE SCALE GENOMIC DNA]</scope>
    <source>
        <strain evidence="3 5">DSM 2895</strain>
    </source>
</reference>
<dbReference type="PATRIC" id="fig|47500.12.peg.3178"/>
<proteinExistence type="predicted"/>
<feature type="domain" description="PPM-type phosphatase" evidence="1">
    <location>
        <begin position="3"/>
        <end position="195"/>
    </location>
</feature>
<evidence type="ECO:0000259" key="1">
    <source>
        <dbReference type="SMART" id="SM00331"/>
    </source>
</evidence>
<dbReference type="GeneID" id="42304688"/>
<dbReference type="EMBL" id="FNED01000017">
    <property type="protein sequence ID" value="SDJ42595.1"/>
    <property type="molecule type" value="Genomic_DNA"/>
</dbReference>
<evidence type="ECO:0000313" key="5">
    <source>
        <dbReference type="Proteomes" id="UP000182836"/>
    </source>
</evidence>
<dbReference type="PANTHER" id="PTHR35801">
    <property type="entry name" value="PHOSPHOSERINE PHOSPHATASE RSBX"/>
    <property type="match status" value="1"/>
</dbReference>
<dbReference type="OrthoDB" id="1090916at2"/>
<dbReference type="InterPro" id="IPR039248">
    <property type="entry name" value="Ptase_RsbX"/>
</dbReference>
<dbReference type="Pfam" id="PF07228">
    <property type="entry name" value="SpoIIE"/>
    <property type="match status" value="1"/>
</dbReference>
<dbReference type="InterPro" id="IPR036457">
    <property type="entry name" value="PPM-type-like_dom_sf"/>
</dbReference>
<dbReference type="EMBL" id="LGUG01000004">
    <property type="protein sequence ID" value="KON95044.1"/>
    <property type="molecule type" value="Genomic_DNA"/>
</dbReference>
<evidence type="ECO:0000313" key="4">
    <source>
        <dbReference type="Proteomes" id="UP000037269"/>
    </source>
</evidence>
<dbReference type="InterPro" id="IPR001932">
    <property type="entry name" value="PPM-type_phosphatase-like_dom"/>
</dbReference>
<protein>
    <submittedName>
        <fullName evidence="3">Negative regulator of sigma-B (Phosphoserine phosphatase)</fullName>
    </submittedName>
</protein>
<dbReference type="Gene3D" id="3.60.40.10">
    <property type="entry name" value="PPM-type phosphatase domain"/>
    <property type="match status" value="1"/>
</dbReference>
<dbReference type="Proteomes" id="UP000182836">
    <property type="component" value="Unassembled WGS sequence"/>
</dbReference>
<evidence type="ECO:0000313" key="3">
    <source>
        <dbReference type="EMBL" id="SDJ42595.1"/>
    </source>
</evidence>
<sequence length="201" mass="22532">MYSFQYSIHHTSKKPNTLSGDCYFVKTYDDTALVSIADGLGSGPDARNAAEKIIQEIEKQAQGNGSPLALLKEGNRSLYGSRGSVVGIAMVDIQRQKVSYAGIGNITCLTISPRRKKQYLISNPGFLNGRPFNGTERYLPFHPDDTIILFSDGIELPENWEYIVTSRLAPETIIQRLVKEMRLINDDATLIIGRWHKEKRV</sequence>
<keyword evidence="4" id="KW-1185">Reference proteome</keyword>
<gene>
    <name evidence="2" type="ORF">AF333_05660</name>
    <name evidence="3" type="ORF">SAMN04487909_117106</name>
</gene>
<organism evidence="2 4">
    <name type="scientific">Aneurinibacillus migulanus</name>
    <name type="common">Bacillus migulanus</name>
    <dbReference type="NCBI Taxonomy" id="47500"/>
    <lineage>
        <taxon>Bacteria</taxon>
        <taxon>Bacillati</taxon>
        <taxon>Bacillota</taxon>
        <taxon>Bacilli</taxon>
        <taxon>Bacillales</taxon>
        <taxon>Paenibacillaceae</taxon>
        <taxon>Aneurinibacillus group</taxon>
        <taxon>Aneurinibacillus</taxon>
    </lineage>
</organism>
<name>A0A0D1YK75_ANEMI</name>
<accession>A0A0D1YK75</accession>
<evidence type="ECO:0000313" key="2">
    <source>
        <dbReference type="EMBL" id="KON95044.1"/>
    </source>
</evidence>
<dbReference type="AlphaFoldDB" id="A0A0D1YK75"/>
<dbReference type="RefSeq" id="WP_043067281.1">
    <property type="nucleotide sequence ID" value="NZ_BJOA01000034.1"/>
</dbReference>
<dbReference type="SMART" id="SM00331">
    <property type="entry name" value="PP2C_SIG"/>
    <property type="match status" value="1"/>
</dbReference>
<reference evidence="2 4" key="1">
    <citation type="submission" date="2015-07" db="EMBL/GenBank/DDBJ databases">
        <title>Fjat-14205 dsm 2895.</title>
        <authorList>
            <person name="Liu B."/>
            <person name="Wang J."/>
            <person name="Zhu Y."/>
            <person name="Liu G."/>
            <person name="Chen Q."/>
            <person name="Chen Z."/>
            <person name="Lan J."/>
            <person name="Che J."/>
            <person name="Ge C."/>
            <person name="Shi H."/>
            <person name="Pan Z."/>
            <person name="Liu X."/>
        </authorList>
    </citation>
    <scope>NUCLEOTIDE SEQUENCE [LARGE SCALE GENOMIC DNA]</scope>
    <source>
        <strain evidence="2 4">DSM 2895</strain>
    </source>
</reference>
<dbReference type="STRING" id="47500.AF333_05660"/>
<dbReference type="Proteomes" id="UP000037269">
    <property type="component" value="Unassembled WGS sequence"/>
</dbReference>